<dbReference type="PANTHER" id="PTHR19359">
    <property type="entry name" value="CYTOCHROME B5"/>
    <property type="match status" value="1"/>
</dbReference>
<sequence length="280" mass="30264">MKTENKLGIIGMIVVAFLVAYFSYTYQNRQLPSTNAVNSVYVAPGSDSAALTEAKIAQHSTREDCWLIIENKVYDVTNYLKLHPGGQDIVLPYCGKDATQAFNTKAGQGSHSQSALEQLGALYLGNLNQNAVTTETANNNTNAVATDTVTVTQTDVVLSATMAAQHDNRNDCWLIINSGVYDVTNYLTLHPGGSSIIIPYCGKDATQAFNTQAGQGSHSSFAQSQLANYLIGALGSTTTPNDLQQNQQIINQVPPPATGDDDEEEDDEEEEEDESEEEDD</sequence>
<accession>A0A2M7RKK1</accession>
<dbReference type="Proteomes" id="UP000230779">
    <property type="component" value="Unassembled WGS sequence"/>
</dbReference>
<evidence type="ECO:0000313" key="9">
    <source>
        <dbReference type="Proteomes" id="UP000230779"/>
    </source>
</evidence>
<dbReference type="EMBL" id="PFMD01000023">
    <property type="protein sequence ID" value="PIY96991.1"/>
    <property type="molecule type" value="Genomic_DNA"/>
</dbReference>
<feature type="domain" description="Cytochrome b5 heme-binding" evidence="7">
    <location>
        <begin position="48"/>
        <end position="128"/>
    </location>
</feature>
<reference evidence="8 9" key="1">
    <citation type="submission" date="2017-09" db="EMBL/GenBank/DDBJ databases">
        <title>Depth-based differentiation of microbial function through sediment-hosted aquifers and enrichment of novel symbionts in the deep terrestrial subsurface.</title>
        <authorList>
            <person name="Probst A.J."/>
            <person name="Ladd B."/>
            <person name="Jarett J.K."/>
            <person name="Geller-Mcgrath D.E."/>
            <person name="Sieber C.M."/>
            <person name="Emerson J.B."/>
            <person name="Anantharaman K."/>
            <person name="Thomas B.C."/>
            <person name="Malmstrom R."/>
            <person name="Stieglmeier M."/>
            <person name="Klingl A."/>
            <person name="Woyke T."/>
            <person name="Ryan C.M."/>
            <person name="Banfield J.F."/>
        </authorList>
    </citation>
    <scope>NUCLEOTIDE SEQUENCE [LARGE SCALE GENOMIC DNA]</scope>
    <source>
        <strain evidence="8">CG_4_10_14_0_8_um_filter_42_10</strain>
    </source>
</reference>
<dbReference type="InterPro" id="IPR018506">
    <property type="entry name" value="Cyt_B5_heme-BS"/>
</dbReference>
<evidence type="ECO:0000256" key="1">
    <source>
        <dbReference type="ARBA" id="ARBA00022617"/>
    </source>
</evidence>
<feature type="transmembrane region" description="Helical" evidence="6">
    <location>
        <begin position="7"/>
        <end position="24"/>
    </location>
</feature>
<dbReference type="PROSITE" id="PS50255">
    <property type="entry name" value="CYTOCHROME_B5_2"/>
    <property type="match status" value="2"/>
</dbReference>
<evidence type="ECO:0000256" key="6">
    <source>
        <dbReference type="SAM" id="Phobius"/>
    </source>
</evidence>
<comment type="similarity">
    <text evidence="4">Belongs to the cytochrome b5 family.</text>
</comment>
<evidence type="ECO:0000256" key="5">
    <source>
        <dbReference type="SAM" id="MobiDB-lite"/>
    </source>
</evidence>
<keyword evidence="3" id="KW-0408">Iron</keyword>
<dbReference type="InterPro" id="IPR050668">
    <property type="entry name" value="Cytochrome_b5"/>
</dbReference>
<dbReference type="InterPro" id="IPR001199">
    <property type="entry name" value="Cyt_B5-like_heme/steroid-bd"/>
</dbReference>
<keyword evidence="6" id="KW-0812">Transmembrane</keyword>
<feature type="domain" description="Cytochrome b5 heme-binding" evidence="7">
    <location>
        <begin position="155"/>
        <end position="235"/>
    </location>
</feature>
<dbReference type="InterPro" id="IPR036400">
    <property type="entry name" value="Cyt_B5-like_heme/steroid_sf"/>
</dbReference>
<keyword evidence="1" id="KW-0349">Heme</keyword>
<dbReference type="Gene3D" id="3.10.120.10">
    <property type="entry name" value="Cytochrome b5-like heme/steroid binding domain"/>
    <property type="match status" value="2"/>
</dbReference>
<evidence type="ECO:0000256" key="2">
    <source>
        <dbReference type="ARBA" id="ARBA00022723"/>
    </source>
</evidence>
<evidence type="ECO:0000259" key="7">
    <source>
        <dbReference type="PROSITE" id="PS50255"/>
    </source>
</evidence>
<organism evidence="8 9">
    <name type="scientific">Candidatus Kerfeldbacteria bacterium CG_4_10_14_0_8_um_filter_42_10</name>
    <dbReference type="NCBI Taxonomy" id="2014248"/>
    <lineage>
        <taxon>Bacteria</taxon>
        <taxon>Candidatus Kerfeldiibacteriota</taxon>
    </lineage>
</organism>
<evidence type="ECO:0000313" key="8">
    <source>
        <dbReference type="EMBL" id="PIY96991.1"/>
    </source>
</evidence>
<proteinExistence type="inferred from homology"/>
<comment type="caution">
    <text evidence="8">The sequence shown here is derived from an EMBL/GenBank/DDBJ whole genome shotgun (WGS) entry which is preliminary data.</text>
</comment>
<name>A0A2M7RKK1_9BACT</name>
<feature type="compositionally biased region" description="Acidic residues" evidence="5">
    <location>
        <begin position="259"/>
        <end position="280"/>
    </location>
</feature>
<dbReference type="SUPFAM" id="SSF55856">
    <property type="entry name" value="Cytochrome b5-like heme/steroid binding domain"/>
    <property type="match status" value="2"/>
</dbReference>
<dbReference type="PROSITE" id="PS00191">
    <property type="entry name" value="CYTOCHROME_B5_1"/>
    <property type="match status" value="2"/>
</dbReference>
<dbReference type="Pfam" id="PF00173">
    <property type="entry name" value="Cyt-b5"/>
    <property type="match status" value="2"/>
</dbReference>
<protein>
    <recommendedName>
        <fullName evidence="7">Cytochrome b5 heme-binding domain-containing protein</fullName>
    </recommendedName>
</protein>
<dbReference type="AlphaFoldDB" id="A0A2M7RKK1"/>
<dbReference type="GO" id="GO:0016020">
    <property type="term" value="C:membrane"/>
    <property type="evidence" value="ECO:0007669"/>
    <property type="project" value="TreeGrafter"/>
</dbReference>
<gene>
    <name evidence="8" type="ORF">COY66_01875</name>
</gene>
<keyword evidence="2" id="KW-0479">Metal-binding</keyword>
<keyword evidence="6" id="KW-1133">Transmembrane helix</keyword>
<dbReference type="GO" id="GO:0020037">
    <property type="term" value="F:heme binding"/>
    <property type="evidence" value="ECO:0007669"/>
    <property type="project" value="InterPro"/>
</dbReference>
<dbReference type="SMART" id="SM01117">
    <property type="entry name" value="Cyt-b5"/>
    <property type="match status" value="2"/>
</dbReference>
<keyword evidence="6" id="KW-0472">Membrane</keyword>
<feature type="region of interest" description="Disordered" evidence="5">
    <location>
        <begin position="239"/>
        <end position="280"/>
    </location>
</feature>
<evidence type="ECO:0000256" key="3">
    <source>
        <dbReference type="ARBA" id="ARBA00023004"/>
    </source>
</evidence>
<dbReference type="GO" id="GO:0046872">
    <property type="term" value="F:metal ion binding"/>
    <property type="evidence" value="ECO:0007669"/>
    <property type="project" value="UniProtKB-KW"/>
</dbReference>
<evidence type="ECO:0000256" key="4">
    <source>
        <dbReference type="ARBA" id="ARBA00038168"/>
    </source>
</evidence>